<comment type="caution">
    <text evidence="1">The sequence shown here is derived from an EMBL/GenBank/DDBJ whole genome shotgun (WGS) entry which is preliminary data.</text>
</comment>
<sequence>MLGGINPSLAVHLTKESPGILGMLMSVKKLLASGGRFVTCMTSVNVSSILKKSDPKKIQIKIMKHDFPELLVIATRL</sequence>
<organism evidence="1 2">
    <name type="scientific">Allacma fusca</name>
    <dbReference type="NCBI Taxonomy" id="39272"/>
    <lineage>
        <taxon>Eukaryota</taxon>
        <taxon>Metazoa</taxon>
        <taxon>Ecdysozoa</taxon>
        <taxon>Arthropoda</taxon>
        <taxon>Hexapoda</taxon>
        <taxon>Collembola</taxon>
        <taxon>Symphypleona</taxon>
        <taxon>Sminthuridae</taxon>
        <taxon>Allacma</taxon>
    </lineage>
</organism>
<dbReference type="Proteomes" id="UP000708208">
    <property type="component" value="Unassembled WGS sequence"/>
</dbReference>
<evidence type="ECO:0000313" key="1">
    <source>
        <dbReference type="EMBL" id="CAG7719262.1"/>
    </source>
</evidence>
<dbReference type="AlphaFoldDB" id="A0A8J2JJ64"/>
<protein>
    <submittedName>
        <fullName evidence="1">Uncharacterized protein</fullName>
    </submittedName>
</protein>
<keyword evidence="2" id="KW-1185">Reference proteome</keyword>
<evidence type="ECO:0000313" key="2">
    <source>
        <dbReference type="Proteomes" id="UP000708208"/>
    </source>
</evidence>
<dbReference type="EMBL" id="CAJVCH010060053">
    <property type="protein sequence ID" value="CAG7719262.1"/>
    <property type="molecule type" value="Genomic_DNA"/>
</dbReference>
<gene>
    <name evidence="1" type="ORF">AFUS01_LOCUS8596</name>
</gene>
<accession>A0A8J2JJ64</accession>
<name>A0A8J2JJ64_9HEXA</name>
<reference evidence="1" key="1">
    <citation type="submission" date="2021-06" db="EMBL/GenBank/DDBJ databases">
        <authorList>
            <person name="Hodson N. C."/>
            <person name="Mongue J. A."/>
            <person name="Jaron S. K."/>
        </authorList>
    </citation>
    <scope>NUCLEOTIDE SEQUENCE</scope>
</reference>
<proteinExistence type="predicted"/>